<organism evidence="1 2">
    <name type="scientific">Funneliformis mosseae</name>
    <name type="common">Endomycorrhizal fungus</name>
    <name type="synonym">Glomus mosseae</name>
    <dbReference type="NCBI Taxonomy" id="27381"/>
    <lineage>
        <taxon>Eukaryota</taxon>
        <taxon>Fungi</taxon>
        <taxon>Fungi incertae sedis</taxon>
        <taxon>Mucoromycota</taxon>
        <taxon>Glomeromycotina</taxon>
        <taxon>Glomeromycetes</taxon>
        <taxon>Glomerales</taxon>
        <taxon>Glomeraceae</taxon>
        <taxon>Funneliformis</taxon>
    </lineage>
</organism>
<keyword evidence="2" id="KW-1185">Reference proteome</keyword>
<gene>
    <name evidence="1" type="ORF">FMOSSE_LOCUS6991</name>
</gene>
<reference evidence="1" key="1">
    <citation type="submission" date="2021-06" db="EMBL/GenBank/DDBJ databases">
        <authorList>
            <person name="Kallberg Y."/>
            <person name="Tangrot J."/>
            <person name="Rosling A."/>
        </authorList>
    </citation>
    <scope>NUCLEOTIDE SEQUENCE</scope>
    <source>
        <strain evidence="1">87-6 pot B 2015</strain>
    </source>
</reference>
<evidence type="ECO:0000313" key="1">
    <source>
        <dbReference type="EMBL" id="CAG8561673.1"/>
    </source>
</evidence>
<protein>
    <submittedName>
        <fullName evidence="1">6775_t:CDS:1</fullName>
    </submittedName>
</protein>
<evidence type="ECO:0000313" key="2">
    <source>
        <dbReference type="Proteomes" id="UP000789375"/>
    </source>
</evidence>
<name>A0A9N9FW52_FUNMO</name>
<dbReference type="AlphaFoldDB" id="A0A9N9FW52"/>
<sequence>TATGDSTKHTVYLSVGQKSKIQTKQLVNKFILTFTSKELSIENNSQTKIAFRTNFYARHSSHRRNNTSATLWYTHE</sequence>
<accession>A0A9N9FW52</accession>
<dbReference type="Proteomes" id="UP000789375">
    <property type="component" value="Unassembled WGS sequence"/>
</dbReference>
<comment type="caution">
    <text evidence="1">The sequence shown here is derived from an EMBL/GenBank/DDBJ whole genome shotgun (WGS) entry which is preliminary data.</text>
</comment>
<proteinExistence type="predicted"/>
<dbReference type="EMBL" id="CAJVPP010001554">
    <property type="protein sequence ID" value="CAG8561673.1"/>
    <property type="molecule type" value="Genomic_DNA"/>
</dbReference>
<feature type="non-terminal residue" evidence="1">
    <location>
        <position position="1"/>
    </location>
</feature>